<name>A0A2T0LXF3_9PSEU</name>
<reference evidence="1 2" key="1">
    <citation type="submission" date="2018-03" db="EMBL/GenBank/DDBJ databases">
        <title>Genomic Encyclopedia of Type Strains, Phase III (KMG-III): the genomes of soil and plant-associated and newly described type strains.</title>
        <authorList>
            <person name="Whitman W."/>
        </authorList>
    </citation>
    <scope>NUCLEOTIDE SEQUENCE [LARGE SCALE GENOMIC DNA]</scope>
    <source>
        <strain evidence="1 2">CGMCC 4.7125</strain>
    </source>
</reference>
<protein>
    <submittedName>
        <fullName evidence="1">Uncharacterized protein</fullName>
    </submittedName>
</protein>
<organism evidence="1 2">
    <name type="scientific">Prauserella shujinwangii</name>
    <dbReference type="NCBI Taxonomy" id="1453103"/>
    <lineage>
        <taxon>Bacteria</taxon>
        <taxon>Bacillati</taxon>
        <taxon>Actinomycetota</taxon>
        <taxon>Actinomycetes</taxon>
        <taxon>Pseudonocardiales</taxon>
        <taxon>Pseudonocardiaceae</taxon>
        <taxon>Prauserella</taxon>
    </lineage>
</organism>
<evidence type="ECO:0000313" key="1">
    <source>
        <dbReference type="EMBL" id="PRX48698.1"/>
    </source>
</evidence>
<keyword evidence="2" id="KW-1185">Reference proteome</keyword>
<dbReference type="AlphaFoldDB" id="A0A2T0LXF3"/>
<gene>
    <name evidence="1" type="ORF">B0I33_104516</name>
</gene>
<sequence>MFEKRDPKPGMVWKLTLRGAEKMISHPAPFYARTVAELDWVDGRWDLTIDGYLIEEVPDPIDRA</sequence>
<accession>A0A2T0LXF3</accession>
<comment type="caution">
    <text evidence="1">The sequence shown here is derived from an EMBL/GenBank/DDBJ whole genome shotgun (WGS) entry which is preliminary data.</text>
</comment>
<dbReference type="Proteomes" id="UP000238362">
    <property type="component" value="Unassembled WGS sequence"/>
</dbReference>
<dbReference type="OrthoDB" id="9775095at2"/>
<evidence type="ECO:0000313" key="2">
    <source>
        <dbReference type="Proteomes" id="UP000238362"/>
    </source>
</evidence>
<dbReference type="EMBL" id="PVNH01000004">
    <property type="protein sequence ID" value="PRX48698.1"/>
    <property type="molecule type" value="Genomic_DNA"/>
</dbReference>
<dbReference type="RefSeq" id="WP_106178757.1">
    <property type="nucleotide sequence ID" value="NZ_PVNH01000004.1"/>
</dbReference>
<proteinExistence type="predicted"/>